<accession>A0AAD2DN20</accession>
<evidence type="ECO:0000313" key="2">
    <source>
        <dbReference type="EMBL" id="CAI9757810.1"/>
    </source>
</evidence>
<evidence type="ECO:0000256" key="1">
    <source>
        <dbReference type="SAM" id="MobiDB-lite"/>
    </source>
</evidence>
<proteinExistence type="predicted"/>
<dbReference type="PANTHER" id="PTHR11693:SF28">
    <property type="entry name" value="MYB-LIKE DOMAIN-CONTAINING PROTEIN"/>
    <property type="match status" value="1"/>
</dbReference>
<dbReference type="GO" id="GO:0045259">
    <property type="term" value="C:proton-transporting ATP synthase complex"/>
    <property type="evidence" value="ECO:0007669"/>
    <property type="project" value="InterPro"/>
</dbReference>
<protein>
    <submittedName>
        <fullName evidence="2">Uncharacterized protein</fullName>
    </submittedName>
</protein>
<dbReference type="GO" id="GO:0009535">
    <property type="term" value="C:chloroplast thylakoid membrane"/>
    <property type="evidence" value="ECO:0007669"/>
    <property type="project" value="TreeGrafter"/>
</dbReference>
<feature type="compositionally biased region" description="Basic and acidic residues" evidence="1">
    <location>
        <begin position="103"/>
        <end position="120"/>
    </location>
</feature>
<gene>
    <name evidence="2" type="ORF">FPE_LOCUS5240</name>
</gene>
<name>A0AAD2DN20_9LAMI</name>
<dbReference type="Proteomes" id="UP000834106">
    <property type="component" value="Chromosome 3"/>
</dbReference>
<keyword evidence="3" id="KW-1185">Reference proteome</keyword>
<organism evidence="2 3">
    <name type="scientific">Fraxinus pennsylvanica</name>
    <dbReference type="NCBI Taxonomy" id="56036"/>
    <lineage>
        <taxon>Eukaryota</taxon>
        <taxon>Viridiplantae</taxon>
        <taxon>Streptophyta</taxon>
        <taxon>Embryophyta</taxon>
        <taxon>Tracheophyta</taxon>
        <taxon>Spermatophyta</taxon>
        <taxon>Magnoliopsida</taxon>
        <taxon>eudicotyledons</taxon>
        <taxon>Gunneridae</taxon>
        <taxon>Pentapetalae</taxon>
        <taxon>asterids</taxon>
        <taxon>lamiids</taxon>
        <taxon>Lamiales</taxon>
        <taxon>Oleaceae</taxon>
        <taxon>Oleeae</taxon>
        <taxon>Fraxinus</taxon>
    </lineage>
</organism>
<feature type="region of interest" description="Disordered" evidence="1">
    <location>
        <begin position="101"/>
        <end position="138"/>
    </location>
</feature>
<dbReference type="InterPro" id="IPR000131">
    <property type="entry name" value="ATP_synth_F1_gsu"/>
</dbReference>
<reference evidence="2" key="1">
    <citation type="submission" date="2023-05" db="EMBL/GenBank/DDBJ databases">
        <authorList>
            <person name="Huff M."/>
        </authorList>
    </citation>
    <scope>NUCLEOTIDE SEQUENCE</scope>
</reference>
<dbReference type="AlphaFoldDB" id="A0AAD2DN20"/>
<dbReference type="EMBL" id="OU503038">
    <property type="protein sequence ID" value="CAI9757810.1"/>
    <property type="molecule type" value="Genomic_DNA"/>
</dbReference>
<sequence length="138" mass="16130">MYVELDQLWASRAGLSICDGFVWNGYFGLAFKEVFAGGKNIEWQAVRRIKNSPLTSEEIARIEMGLKKFKLDWISIWRFLVPYRDPSLLPRQWRIAFGTQKSYKSDAKKKAKRRLYESKRRASKPPVSIQHSSSEKEV</sequence>
<evidence type="ECO:0000313" key="3">
    <source>
        <dbReference type="Proteomes" id="UP000834106"/>
    </source>
</evidence>
<dbReference type="GO" id="GO:0046933">
    <property type="term" value="F:proton-transporting ATP synthase activity, rotational mechanism"/>
    <property type="evidence" value="ECO:0007669"/>
    <property type="project" value="InterPro"/>
</dbReference>
<dbReference type="PANTHER" id="PTHR11693">
    <property type="entry name" value="ATP SYNTHASE GAMMA CHAIN"/>
    <property type="match status" value="1"/>
</dbReference>